<evidence type="ECO:0000313" key="2">
    <source>
        <dbReference type="Proteomes" id="UP001652504"/>
    </source>
</evidence>
<accession>A0ABT3A4F3</accession>
<dbReference type="Gene3D" id="1.20.1260.10">
    <property type="match status" value="1"/>
</dbReference>
<name>A0ABT3A4F3_9ALTE</name>
<evidence type="ECO:0000313" key="1">
    <source>
        <dbReference type="EMBL" id="MCV2883541.1"/>
    </source>
</evidence>
<organism evidence="1 2">
    <name type="scientific">Fluctibacter corallii</name>
    <dbReference type="NCBI Taxonomy" id="2984329"/>
    <lineage>
        <taxon>Bacteria</taxon>
        <taxon>Pseudomonadati</taxon>
        <taxon>Pseudomonadota</taxon>
        <taxon>Gammaproteobacteria</taxon>
        <taxon>Alteromonadales</taxon>
        <taxon>Alteromonadaceae</taxon>
        <taxon>Fluctibacter</taxon>
    </lineage>
</organism>
<keyword evidence="2" id="KW-1185">Reference proteome</keyword>
<comment type="caution">
    <text evidence="1">The sequence shown here is derived from an EMBL/GenBank/DDBJ whole genome shotgun (WGS) entry which is preliminary data.</text>
</comment>
<sequence>MHNFSDVRELLHHNQRFHDRASLYYRELASKVSDERVRMLLDTLSTHEVILSNELKRYVEQAPDAILNTYYQFDHEYDVNELFAIASAPHECNVNDIEQLATRLDDYLQTLYSKMAQGVDSENVREVFENLSNHMQEEKKKLSTDLYSMLDI</sequence>
<dbReference type="InterPro" id="IPR012347">
    <property type="entry name" value="Ferritin-like"/>
</dbReference>
<dbReference type="RefSeq" id="WP_263710737.1">
    <property type="nucleotide sequence ID" value="NZ_JAOWKX010000001.1"/>
</dbReference>
<protein>
    <recommendedName>
        <fullName evidence="3">Hemerythrin-like domain-containing protein</fullName>
    </recommendedName>
</protein>
<dbReference type="EMBL" id="JAOWKX010000001">
    <property type="protein sequence ID" value="MCV2883541.1"/>
    <property type="molecule type" value="Genomic_DNA"/>
</dbReference>
<reference evidence="1 2" key="1">
    <citation type="submission" date="2022-10" db="EMBL/GenBank/DDBJ databases">
        <title>Aestuariibacter sp. AA17 isolated from Montipora capitata coral fragment.</title>
        <authorList>
            <person name="Emsley S.A."/>
            <person name="Pfannmuller K.M."/>
            <person name="Loughran R.M."/>
            <person name="Shlafstein M."/>
            <person name="Papke E."/>
            <person name="Saw J.H."/>
            <person name="Ushijima B."/>
            <person name="Videau P."/>
        </authorList>
    </citation>
    <scope>NUCLEOTIDE SEQUENCE [LARGE SCALE GENOMIC DNA]</scope>
    <source>
        <strain evidence="1 2">AA17</strain>
    </source>
</reference>
<evidence type="ECO:0008006" key="3">
    <source>
        <dbReference type="Google" id="ProtNLM"/>
    </source>
</evidence>
<dbReference type="Proteomes" id="UP001652504">
    <property type="component" value="Unassembled WGS sequence"/>
</dbReference>
<proteinExistence type="predicted"/>
<gene>
    <name evidence="1" type="ORF">OE749_02365</name>
</gene>